<proteinExistence type="predicted"/>
<name>A0A0U5BVT3_9BACT</name>
<dbReference type="PANTHER" id="PTHR11365:SF23">
    <property type="entry name" value="HYPOTHETICAL 5-OXOPROLINASE (EUROFUNG)-RELATED"/>
    <property type="match status" value="1"/>
</dbReference>
<reference evidence="3" key="2">
    <citation type="journal article" date="2016" name="Int. J. Syst. Evol. Microbiol.">
        <title>Caldimicrobium thiodismutans sp. nov., a sulfur-disproportionating bacterium isolated from a hot spring.</title>
        <authorList>
            <person name="Kojima H."/>
            <person name="Umezawa K."/>
            <person name="Fukui M."/>
        </authorList>
    </citation>
    <scope>NUCLEOTIDE SEQUENCE [LARGE SCALE GENOMIC DNA]</scope>
    <source>
        <strain evidence="3">TF1</strain>
    </source>
</reference>
<dbReference type="EMBL" id="AP014945">
    <property type="protein sequence ID" value="BAU22725.1"/>
    <property type="molecule type" value="Genomic_DNA"/>
</dbReference>
<dbReference type="AlphaFoldDB" id="A0A0U5BVT3"/>
<dbReference type="GO" id="GO:0006749">
    <property type="term" value="P:glutathione metabolic process"/>
    <property type="evidence" value="ECO:0007669"/>
    <property type="project" value="TreeGrafter"/>
</dbReference>
<dbReference type="Proteomes" id="UP000068196">
    <property type="component" value="Chromosome"/>
</dbReference>
<sequence>MKPFELEIFNKLLSSVAEEMGAVLRRSSFSPNIRERADFSCAIFDAEGELVSQASHIPVHLGAMPETMKVLLPLFEWQEGDIVITNDPFHGGTHLPDITLVKPVFHLRELLFFLMVRAHHSDVGGKVPGSMGLCETIEDEGIRIIPAYLYKKGILQEVFLEALLKEMRNPYERNGDFKAMISSLQRGELRIQELLFRYGKETLLSAIEKLKNYTERAFLELLMGMQKGNFTFTDYLDGDGFEASDIPIKVRVEITSEGVLCDFSESPPQAKGPVNAPRAVTVSSVYYVFISLLNTLGEFPINHGLFRRIQVITRPKTLLSAEYPAAVSAGNVETSQRIVDTLLGALHEAIPELVPAASCGSMNNISFGNRQMAYYETIGGGMGARPGKEGLSAVHTHMTNTMNTPIEALEQVFPVRIESYAIRRGSGGKGLFSGGDGIIREYLFLKPLTVSLLTERRKNPPYGLKGGLKGEVGKNYLLRDGQKIELPAKCTLEVKSGDKIRVETPGGGGWGKSQS</sequence>
<evidence type="ECO:0000313" key="2">
    <source>
        <dbReference type="EMBL" id="BAU22725.1"/>
    </source>
</evidence>
<reference evidence="2 3" key="1">
    <citation type="journal article" date="2016" name="Int. J. Syst. Evol. Microbiol.">
        <title>Caldimicrobium thiodismutans sp. nov., a sulfur-disproportionating bacterium isolated from a hot spring, and emended description of the genus Caldimicrobium.</title>
        <authorList>
            <person name="Kojima H."/>
            <person name="Umezawa K."/>
            <person name="Fukui M."/>
        </authorList>
    </citation>
    <scope>NUCLEOTIDE SEQUENCE [LARGE SCALE GENOMIC DNA]</scope>
    <source>
        <strain evidence="2 3">TF1</strain>
    </source>
</reference>
<dbReference type="Pfam" id="PF02538">
    <property type="entry name" value="Hydantoinase_B"/>
    <property type="match status" value="1"/>
</dbReference>
<dbReference type="KEGG" id="cthi:THC_0327"/>
<dbReference type="GO" id="GO:0017168">
    <property type="term" value="F:5-oxoprolinase (ATP-hydrolyzing) activity"/>
    <property type="evidence" value="ECO:0007669"/>
    <property type="project" value="TreeGrafter"/>
</dbReference>
<dbReference type="PATRIC" id="fig|1653476.3.peg.330"/>
<protein>
    <submittedName>
        <fullName evidence="2">5-oxoprolinase</fullName>
    </submittedName>
</protein>
<organism evidence="2 3">
    <name type="scientific">Caldimicrobium thiodismutans</name>
    <dbReference type="NCBI Taxonomy" id="1653476"/>
    <lineage>
        <taxon>Bacteria</taxon>
        <taxon>Pseudomonadati</taxon>
        <taxon>Thermodesulfobacteriota</taxon>
        <taxon>Thermodesulfobacteria</taxon>
        <taxon>Thermodesulfobacteriales</taxon>
        <taxon>Thermodesulfobacteriaceae</taxon>
        <taxon>Caldimicrobium</taxon>
    </lineage>
</organism>
<dbReference type="OrthoDB" id="9761586at2"/>
<dbReference type="RefSeq" id="WP_068512389.1">
    <property type="nucleotide sequence ID" value="NZ_AP014945.1"/>
</dbReference>
<dbReference type="STRING" id="1653476.THC_0327"/>
<feature type="domain" description="Hydantoinase B/oxoprolinase" evidence="1">
    <location>
        <begin position="3"/>
        <end position="512"/>
    </location>
</feature>
<evidence type="ECO:0000259" key="1">
    <source>
        <dbReference type="Pfam" id="PF02538"/>
    </source>
</evidence>
<accession>A0A0U5BVT3</accession>
<evidence type="ECO:0000313" key="3">
    <source>
        <dbReference type="Proteomes" id="UP000068196"/>
    </source>
</evidence>
<dbReference type="GO" id="GO:0005829">
    <property type="term" value="C:cytosol"/>
    <property type="evidence" value="ECO:0007669"/>
    <property type="project" value="TreeGrafter"/>
</dbReference>
<dbReference type="PANTHER" id="PTHR11365">
    <property type="entry name" value="5-OXOPROLINASE RELATED"/>
    <property type="match status" value="1"/>
</dbReference>
<gene>
    <name evidence="2" type="ORF">THC_0327</name>
</gene>
<dbReference type="InterPro" id="IPR003692">
    <property type="entry name" value="Hydantoinase_B"/>
</dbReference>
<dbReference type="InterPro" id="IPR045079">
    <property type="entry name" value="Oxoprolinase-like"/>
</dbReference>
<keyword evidence="3" id="KW-1185">Reference proteome</keyword>